<dbReference type="SUPFAM" id="SSF53335">
    <property type="entry name" value="S-adenosyl-L-methionine-dependent methyltransferases"/>
    <property type="match status" value="1"/>
</dbReference>
<dbReference type="InterPro" id="IPR006342">
    <property type="entry name" value="FkbM_mtfrase"/>
</dbReference>
<evidence type="ECO:0000313" key="2">
    <source>
        <dbReference type="EMBL" id="MCP1336782.1"/>
    </source>
</evidence>
<comment type="caution">
    <text evidence="2">The sequence shown here is derived from an EMBL/GenBank/DDBJ whole genome shotgun (WGS) entry which is preliminary data.</text>
</comment>
<sequence length="283" mass="31358">MARQTTAQRPFGAFAPDRTLSALIAFARGRGTGWLSRRLAFLARKIGMGRIRRANRPVDTTVFGSVRMRLYPFHNVAEKRLLFTPQYFDPAERRLLAERLPKDAVFLDVGANVGGYALFVASVTGPDARVLAIEPQPSVHARLAFNIRANPDLPVEAVQAAIADREGEMTLHLSAGNEGEASLKAEVQREAGGRTVTVHALPMQVLMQRHRISHVDGMKIDVEGAEDMILVPFFRDADPALFPRVLVLENAQGRWQTDCVALAEANGYREVLRTRLNIVLERA</sequence>
<evidence type="ECO:0000259" key="1">
    <source>
        <dbReference type="Pfam" id="PF05050"/>
    </source>
</evidence>
<dbReference type="NCBIfam" id="TIGR01444">
    <property type="entry name" value="fkbM_fam"/>
    <property type="match status" value="1"/>
</dbReference>
<dbReference type="Pfam" id="PF05050">
    <property type="entry name" value="Methyltransf_21"/>
    <property type="match status" value="1"/>
</dbReference>
<feature type="domain" description="Methyltransferase FkbM" evidence="1">
    <location>
        <begin position="108"/>
        <end position="230"/>
    </location>
</feature>
<dbReference type="GO" id="GO:0032259">
    <property type="term" value="P:methylation"/>
    <property type="evidence" value="ECO:0007669"/>
    <property type="project" value="UniProtKB-KW"/>
</dbReference>
<keyword evidence="2" id="KW-0808">Transferase</keyword>
<keyword evidence="3" id="KW-1185">Reference proteome</keyword>
<keyword evidence="2" id="KW-0489">Methyltransferase</keyword>
<proteinExistence type="predicted"/>
<dbReference type="InterPro" id="IPR052514">
    <property type="entry name" value="SAM-dependent_MTase"/>
</dbReference>
<gene>
    <name evidence="2" type="ORF">NJQ99_10215</name>
</gene>
<dbReference type="RefSeq" id="WP_269332728.1">
    <property type="nucleotide sequence ID" value="NZ_JAMZFT010000002.1"/>
</dbReference>
<dbReference type="PANTHER" id="PTHR34203">
    <property type="entry name" value="METHYLTRANSFERASE, FKBM FAMILY PROTEIN"/>
    <property type="match status" value="1"/>
</dbReference>
<accession>A0A9J6PEE9</accession>
<dbReference type="AlphaFoldDB" id="A0A9J6PEE9"/>
<dbReference type="Proteomes" id="UP001055804">
    <property type="component" value="Unassembled WGS sequence"/>
</dbReference>
<dbReference type="GO" id="GO:0008168">
    <property type="term" value="F:methyltransferase activity"/>
    <property type="evidence" value="ECO:0007669"/>
    <property type="project" value="UniProtKB-KW"/>
</dbReference>
<protein>
    <submittedName>
        <fullName evidence="2">FkbM family methyltransferase</fullName>
    </submittedName>
</protein>
<name>A0A9J6PEE9_9PROT</name>
<dbReference type="Gene3D" id="3.40.50.150">
    <property type="entry name" value="Vaccinia Virus protein VP39"/>
    <property type="match status" value="1"/>
</dbReference>
<dbReference type="EMBL" id="JAMZFT010000002">
    <property type="protein sequence ID" value="MCP1336782.1"/>
    <property type="molecule type" value="Genomic_DNA"/>
</dbReference>
<evidence type="ECO:0000313" key="3">
    <source>
        <dbReference type="Proteomes" id="UP001055804"/>
    </source>
</evidence>
<dbReference type="InterPro" id="IPR029063">
    <property type="entry name" value="SAM-dependent_MTases_sf"/>
</dbReference>
<reference evidence="2" key="1">
    <citation type="submission" date="2022-06" db="EMBL/GenBank/DDBJ databases">
        <title>Isolation and Genomics of Futiania mangrovii gen. nov., sp. nov., a Rare and Metabolically-versatile member in the Class Alphaproteobacteria.</title>
        <authorList>
            <person name="Liu L."/>
            <person name="Huang W.-C."/>
            <person name="Pan J."/>
            <person name="Li J."/>
            <person name="Huang Y."/>
            <person name="Du H."/>
            <person name="Liu Y."/>
            <person name="Li M."/>
        </authorList>
    </citation>
    <scope>NUCLEOTIDE SEQUENCE</scope>
    <source>
        <strain evidence="2">FT118</strain>
    </source>
</reference>
<dbReference type="PANTHER" id="PTHR34203:SF15">
    <property type="entry name" value="SLL1173 PROTEIN"/>
    <property type="match status" value="1"/>
</dbReference>
<organism evidence="2 3">
    <name type="scientific">Futiania mangrovi</name>
    <dbReference type="NCBI Taxonomy" id="2959716"/>
    <lineage>
        <taxon>Bacteria</taxon>
        <taxon>Pseudomonadati</taxon>
        <taxon>Pseudomonadota</taxon>
        <taxon>Alphaproteobacteria</taxon>
        <taxon>Futianiales</taxon>
        <taxon>Futianiaceae</taxon>
        <taxon>Futiania</taxon>
    </lineage>
</organism>